<sequence length="141" mass="16507">MVILSHTPELSKLTLPNRRYLRHHGVSRANILHRFFRASMDEKRAVIGVIYKGRLVSYIDIYSFDGPLYSKKDAVAAFAALCFKFTLDRSIYRGSPYYLTVEELKSLYISSIVDTEFDFKKTFCYIFGEKYRKYNLSKSTK</sequence>
<proteinExistence type="predicted"/>
<name>A0A976R7S9_9VIRU</name>
<accession>A0A976R7S9</accession>
<dbReference type="EMBL" id="OM869567">
    <property type="protein sequence ID" value="UPW36477.1"/>
    <property type="molecule type" value="Genomic_DNA"/>
</dbReference>
<protein>
    <submittedName>
        <fullName evidence="1">Uncharacterized protein</fullName>
    </submittedName>
</protein>
<evidence type="ECO:0000313" key="1">
    <source>
        <dbReference type="EMBL" id="UPW36477.1"/>
    </source>
</evidence>
<organism evidence="1">
    <name type="scientific">Sigmofec virus UA08Rod_4577</name>
    <dbReference type="NCBI Taxonomy" id="2929404"/>
    <lineage>
        <taxon>Viruses</taxon>
        <taxon>Monodnaviria</taxon>
        <taxon>Sangervirae</taxon>
        <taxon>Phixviricota</taxon>
        <taxon>Malgrandaviricetes</taxon>
        <taxon>Petitvirales</taxon>
        <taxon>Microviridae</taxon>
    </lineage>
</organism>
<reference evidence="1" key="1">
    <citation type="submission" date="2022-02" db="EMBL/GenBank/DDBJ databases">
        <title>Towards deciphering the DNA virus diversity associated with rodent species in the families Cricetidae and Heteromyidae.</title>
        <authorList>
            <person name="Lund M."/>
            <person name="Larsen B.B."/>
            <person name="Gryseels S."/>
            <person name="Kraberger S."/>
            <person name="Rowsey D.M."/>
            <person name="Steger L."/>
            <person name="Yule K.M."/>
            <person name="Upham N.S."/>
            <person name="Worobey M."/>
            <person name="Van Doorslaer K."/>
            <person name="Varsani A."/>
        </authorList>
    </citation>
    <scope>NUCLEOTIDE SEQUENCE</scope>
    <source>
        <strain evidence="1">UA08Rod_4577</strain>
    </source>
</reference>